<dbReference type="PROSITE" id="PS50297">
    <property type="entry name" value="ANK_REP_REGION"/>
    <property type="match status" value="1"/>
</dbReference>
<dbReference type="GO" id="GO:0005524">
    <property type="term" value="F:ATP binding"/>
    <property type="evidence" value="ECO:0007669"/>
    <property type="project" value="InterPro"/>
</dbReference>
<dbReference type="InterPro" id="IPR000719">
    <property type="entry name" value="Prot_kinase_dom"/>
</dbReference>
<feature type="region of interest" description="Disordered" evidence="2">
    <location>
        <begin position="26"/>
        <end position="48"/>
    </location>
</feature>
<dbReference type="SMART" id="SM00248">
    <property type="entry name" value="ANK"/>
    <property type="match status" value="4"/>
</dbReference>
<dbReference type="PROSITE" id="PS50088">
    <property type="entry name" value="ANK_REPEAT"/>
    <property type="match status" value="1"/>
</dbReference>
<organism evidence="5 6">
    <name type="scientific">Phialemonium atrogriseum</name>
    <dbReference type="NCBI Taxonomy" id="1093897"/>
    <lineage>
        <taxon>Eukaryota</taxon>
        <taxon>Fungi</taxon>
        <taxon>Dikarya</taxon>
        <taxon>Ascomycota</taxon>
        <taxon>Pezizomycotina</taxon>
        <taxon>Sordariomycetes</taxon>
        <taxon>Sordariomycetidae</taxon>
        <taxon>Cephalothecales</taxon>
        <taxon>Cephalothecaceae</taxon>
        <taxon>Phialemonium</taxon>
    </lineage>
</organism>
<dbReference type="PANTHER" id="PTHR24359">
    <property type="entry name" value="SERINE/THREONINE-PROTEIN KINASE SBK1"/>
    <property type="match status" value="1"/>
</dbReference>
<reference evidence="5" key="1">
    <citation type="submission" date="2023-06" db="EMBL/GenBank/DDBJ databases">
        <title>Genome-scale phylogeny and comparative genomics of the fungal order Sordariales.</title>
        <authorList>
            <consortium name="Lawrence Berkeley National Laboratory"/>
            <person name="Hensen N."/>
            <person name="Bonometti L."/>
            <person name="Westerberg I."/>
            <person name="Brannstrom I.O."/>
            <person name="Guillou S."/>
            <person name="Cros-Aarteil S."/>
            <person name="Calhoun S."/>
            <person name="Haridas S."/>
            <person name="Kuo A."/>
            <person name="Mondo S."/>
            <person name="Pangilinan J."/>
            <person name="Riley R."/>
            <person name="Labutti K."/>
            <person name="Andreopoulos B."/>
            <person name="Lipzen A."/>
            <person name="Chen C."/>
            <person name="Yanf M."/>
            <person name="Daum C."/>
            <person name="Ng V."/>
            <person name="Clum A."/>
            <person name="Steindorff A."/>
            <person name="Ohm R."/>
            <person name="Martin F."/>
            <person name="Silar P."/>
            <person name="Natvig D."/>
            <person name="Lalanne C."/>
            <person name="Gautier V."/>
            <person name="Ament-Velasquez S.L."/>
            <person name="Kruys A."/>
            <person name="Hutchinson M.I."/>
            <person name="Powell A.J."/>
            <person name="Barry K."/>
            <person name="Miller A.N."/>
            <person name="Grigoriev I.V."/>
            <person name="Debuchy R."/>
            <person name="Gladieux P."/>
            <person name="Thoren M.H."/>
            <person name="Johannesson H."/>
        </authorList>
    </citation>
    <scope>NUCLEOTIDE SEQUENCE</scope>
    <source>
        <strain evidence="5">8032-3</strain>
    </source>
</reference>
<evidence type="ECO:0000313" key="5">
    <source>
        <dbReference type="EMBL" id="KAK1765832.1"/>
    </source>
</evidence>
<evidence type="ECO:0000313" key="6">
    <source>
        <dbReference type="Proteomes" id="UP001244011"/>
    </source>
</evidence>
<dbReference type="Proteomes" id="UP001244011">
    <property type="component" value="Unassembled WGS sequence"/>
</dbReference>
<dbReference type="Pfam" id="PF12796">
    <property type="entry name" value="Ank_2"/>
    <property type="match status" value="1"/>
</dbReference>
<name>A0AAJ0BZB6_9PEZI</name>
<dbReference type="RefSeq" id="XP_060282045.1">
    <property type="nucleotide sequence ID" value="XM_060428292.1"/>
</dbReference>
<gene>
    <name evidence="5" type="ORF">QBC33DRAFT_542624</name>
</gene>
<dbReference type="SUPFAM" id="SSF56112">
    <property type="entry name" value="Protein kinase-like (PK-like)"/>
    <property type="match status" value="1"/>
</dbReference>
<feature type="repeat" description="ANK" evidence="1">
    <location>
        <begin position="625"/>
        <end position="657"/>
    </location>
</feature>
<dbReference type="PROSITE" id="PS00108">
    <property type="entry name" value="PROTEIN_KINASE_ST"/>
    <property type="match status" value="1"/>
</dbReference>
<dbReference type="EMBL" id="MU839013">
    <property type="protein sequence ID" value="KAK1765832.1"/>
    <property type="molecule type" value="Genomic_DNA"/>
</dbReference>
<keyword evidence="3" id="KW-1133">Transmembrane helix</keyword>
<accession>A0AAJ0BZB6</accession>
<dbReference type="SMART" id="SM00220">
    <property type="entry name" value="S_TKc"/>
    <property type="match status" value="1"/>
</dbReference>
<dbReference type="Gene3D" id="1.25.40.20">
    <property type="entry name" value="Ankyrin repeat-containing domain"/>
    <property type="match status" value="1"/>
</dbReference>
<evidence type="ECO:0000256" key="2">
    <source>
        <dbReference type="SAM" id="MobiDB-lite"/>
    </source>
</evidence>
<dbReference type="GeneID" id="85311479"/>
<dbReference type="PROSITE" id="PS50011">
    <property type="entry name" value="PROTEIN_KINASE_DOM"/>
    <property type="match status" value="1"/>
</dbReference>
<feature type="transmembrane region" description="Helical" evidence="3">
    <location>
        <begin position="1272"/>
        <end position="1294"/>
    </location>
</feature>
<proteinExistence type="predicted"/>
<evidence type="ECO:0000259" key="4">
    <source>
        <dbReference type="PROSITE" id="PS50011"/>
    </source>
</evidence>
<keyword evidence="3" id="KW-0812">Transmembrane</keyword>
<dbReference type="GO" id="GO:0004674">
    <property type="term" value="F:protein serine/threonine kinase activity"/>
    <property type="evidence" value="ECO:0007669"/>
    <property type="project" value="TreeGrafter"/>
</dbReference>
<feature type="domain" description="Protein kinase" evidence="4">
    <location>
        <begin position="79"/>
        <end position="390"/>
    </location>
</feature>
<comment type="caution">
    <text evidence="5">The sequence shown here is derived from an EMBL/GenBank/DDBJ whole genome shotgun (WGS) entry which is preliminary data.</text>
</comment>
<dbReference type="Pfam" id="PF00069">
    <property type="entry name" value="Pkinase"/>
    <property type="match status" value="1"/>
</dbReference>
<keyword evidence="1" id="KW-0040">ANK repeat</keyword>
<dbReference type="Gene3D" id="1.10.510.10">
    <property type="entry name" value="Transferase(Phosphotransferase) domain 1"/>
    <property type="match status" value="1"/>
</dbReference>
<protein>
    <recommendedName>
        <fullName evidence="4">Protein kinase domain-containing protein</fullName>
    </recommendedName>
</protein>
<dbReference type="SUPFAM" id="SSF48403">
    <property type="entry name" value="Ankyrin repeat"/>
    <property type="match status" value="1"/>
</dbReference>
<dbReference type="InterPro" id="IPR002110">
    <property type="entry name" value="Ankyrin_rpt"/>
</dbReference>
<keyword evidence="3" id="KW-0472">Membrane</keyword>
<evidence type="ECO:0000256" key="1">
    <source>
        <dbReference type="PROSITE-ProRule" id="PRU00023"/>
    </source>
</evidence>
<dbReference type="PANTHER" id="PTHR24359:SF1">
    <property type="entry name" value="INHIBITOR OF NUCLEAR FACTOR KAPPA-B KINASE EPSILON SUBUNIT HOMOLOG 1-RELATED"/>
    <property type="match status" value="1"/>
</dbReference>
<dbReference type="InterPro" id="IPR036770">
    <property type="entry name" value="Ankyrin_rpt-contain_sf"/>
</dbReference>
<keyword evidence="6" id="KW-1185">Reference proteome</keyword>
<dbReference type="InterPro" id="IPR008271">
    <property type="entry name" value="Ser/Thr_kinase_AS"/>
</dbReference>
<sequence>MEDDDPRLDQLSSVDVQNFHYCPQLRSTALPKHNPETNGGSTGQEPDDNNDFLAVLTCATLLYSQGGVLKMRAANSVAGGAQAVYGQGALGQVTRVDADFAQPSNQRADEVETMLIKCAAKRYRGHQREGCVGSLIGGSRSTSLWDEHGNARNSVEARSFVMELRVLSHPSIRNSENIVKIQGLEWDGCETIPKPIIILEGASWNLSEFLKEFQSLPSRTKWQLAQDIASGLDTLHNCGVIHGDVKPDNVLIFKMGRNYKAKLADFSHSLLDNKAFRSLIGGTEAYAAPEWKEARMTDQLKLTDVYSYGLTFACLMMGTDPFAKARHDGREAELRRHKYQDSMISYLHQEMASLDDPNMDDHDKLWQILSLTLQQDPGKRDLKQVKSILLSKGSLLGDIEVDAETVMDRMKSRESLSIPYQALAEMPGSLHGHVVRVLTHVANKEDGDYRAAAAAFELAVCYSSGFGIPPEVEINDKEAEANAMAWLLRAAQASDQRARLSLVPVYEAFGGQLPPEVPIHAWLEDLVKEGCTLALDPLRRLSPSSHEQILRYHRQTYCGRRHLVLSEDFTVDVTGDAPERLRGWLNDNHDTVLHYVASKGSLDLLDGLKDRGVIDSELLNKTNRDGDTPLLQAVRAGHADMARALLLLGAQAGIANNLNETVLHFLVNLDDKDIEDIADKLAKAGARPLLQKIADGSSSGGFDGFDIMDSNSAALRAVSKDNAAALRALFHMEDSSPSTGQFGPTAKATVWRLLAFALRFHQTRVLDVLAERLESNMGSVINSRKFWFDNNLTTLLEACVFGPVSSNEAFGFDYPERFTRILRFGVHYRPALASCLHFLVRHGAAVKGIHRFAIENRRRDAISELTLAIYSNSRLSWARLAIDPPRHAIFHDLLSMHSRAAQGAPSWAAGVRFPLLYLSQILAGGIDPALLQIFTKWLRQTCNSRSTHWVPQNPTEEAQLQRCAGSTTSMQFHPLYSAYRRKRPDIMSILFEFGASLQDRTTNGITTLGTILRLSPTKPQRIAALLQIAVDSRSECIIRIEDLATILLADCCSPDLKGMQAVRCPIERDIGMLSVPDRLADRTAWVWSEPASDFLLEWNNMHEVAATAELWGQIEAASRCQKQPIQGSEPGLRYNLVLHAALESNLAAVRCLLGMGFHPDGTGEPCPSWLGTVITPLDVVRWTSYVPDKRCSPTGLTLKRTNQAIAALLLERGGRHGQAYSRVYHFFGLSFLDMKGSLWFMTWFLTLIPGVTVSTMLGTCGEYNISCTHEDFVFLVIMNCLWGLYTMFVVWKCLPRIFMGARRSDLVLLAFGGDPKILAAALFWNNNGIFGRFLAARLGKTSDPAEFGNDLEERAPLLDGVNSEDAGRDRERRVAGPESAEGRQEEGHGAWGENEPSDMGATSSADVRHSGGGNESWHDQFLVEGEEDDAEASARDGRHRRVSRNGQEQWAERGRKLGLLIGRLTVKRVIPVAVWPLRAMFEVADRISDWKTRLMERQRQGRLRI</sequence>
<dbReference type="InterPro" id="IPR011009">
    <property type="entry name" value="Kinase-like_dom_sf"/>
</dbReference>
<feature type="compositionally biased region" description="Basic and acidic residues" evidence="2">
    <location>
        <begin position="1365"/>
        <end position="1388"/>
    </location>
</feature>
<evidence type="ECO:0000256" key="3">
    <source>
        <dbReference type="SAM" id="Phobius"/>
    </source>
</evidence>
<feature type="region of interest" description="Disordered" evidence="2">
    <location>
        <begin position="1350"/>
        <end position="1448"/>
    </location>
</feature>